<accession>A0A0M3K112</accession>
<proteinExistence type="predicted"/>
<reference evidence="1 2" key="2">
    <citation type="submission" date="2018-11" db="EMBL/GenBank/DDBJ databases">
        <authorList>
            <consortium name="Pathogen Informatics"/>
        </authorList>
    </citation>
    <scope>NUCLEOTIDE SEQUENCE [LARGE SCALE GENOMIC DNA]</scope>
</reference>
<name>A0A0M3K112_ANISI</name>
<evidence type="ECO:0000313" key="2">
    <source>
        <dbReference type="Proteomes" id="UP000267096"/>
    </source>
</evidence>
<dbReference type="Proteomes" id="UP000267096">
    <property type="component" value="Unassembled WGS sequence"/>
</dbReference>
<sequence>MRYLMGRAGSSSSPRSSYFNAIGPSDTPFKLASSLVKAAAAAAVGRAAAAAAAGSSWSLAYMFSVSNLSSDL</sequence>
<gene>
    <name evidence="1" type="ORF">ASIM_LOCUS13945</name>
</gene>
<evidence type="ECO:0000313" key="3">
    <source>
        <dbReference type="WBParaSite" id="ASIM_0001453501-mRNA-1"/>
    </source>
</evidence>
<evidence type="ECO:0000313" key="1">
    <source>
        <dbReference type="EMBL" id="VDK51001.1"/>
    </source>
</evidence>
<protein>
    <submittedName>
        <fullName evidence="1 3">Uncharacterized protein</fullName>
    </submittedName>
</protein>
<dbReference type="EMBL" id="UYRR01031555">
    <property type="protein sequence ID" value="VDK51001.1"/>
    <property type="molecule type" value="Genomic_DNA"/>
</dbReference>
<organism evidence="3">
    <name type="scientific">Anisakis simplex</name>
    <name type="common">Herring worm</name>
    <dbReference type="NCBI Taxonomy" id="6269"/>
    <lineage>
        <taxon>Eukaryota</taxon>
        <taxon>Metazoa</taxon>
        <taxon>Ecdysozoa</taxon>
        <taxon>Nematoda</taxon>
        <taxon>Chromadorea</taxon>
        <taxon>Rhabditida</taxon>
        <taxon>Spirurina</taxon>
        <taxon>Ascaridomorpha</taxon>
        <taxon>Ascaridoidea</taxon>
        <taxon>Anisakidae</taxon>
        <taxon>Anisakis</taxon>
        <taxon>Anisakis simplex complex</taxon>
    </lineage>
</organism>
<keyword evidence="2" id="KW-1185">Reference proteome</keyword>
<dbReference type="AlphaFoldDB" id="A0A0M3K112"/>
<dbReference type="WBParaSite" id="ASIM_0001453501-mRNA-1">
    <property type="protein sequence ID" value="ASIM_0001453501-mRNA-1"/>
    <property type="gene ID" value="ASIM_0001453501"/>
</dbReference>
<reference evidence="3" key="1">
    <citation type="submission" date="2017-02" db="UniProtKB">
        <authorList>
            <consortium name="WormBaseParasite"/>
        </authorList>
    </citation>
    <scope>IDENTIFICATION</scope>
</reference>